<feature type="region of interest" description="Disordered" evidence="1">
    <location>
        <begin position="513"/>
        <end position="547"/>
    </location>
</feature>
<feature type="compositionally biased region" description="Basic and acidic residues" evidence="1">
    <location>
        <begin position="486"/>
        <end position="498"/>
    </location>
</feature>
<dbReference type="InterPro" id="IPR037646">
    <property type="entry name" value="PROSER3"/>
</dbReference>
<dbReference type="RefSeq" id="XP_028598507.1">
    <property type="nucleotide sequence ID" value="XM_028742674.1"/>
</dbReference>
<keyword evidence="3" id="KW-1185">Reference proteome</keyword>
<organism evidence="2 3">
    <name type="scientific">Podarcis muralis</name>
    <name type="common">Wall lizard</name>
    <name type="synonym">Lacerta muralis</name>
    <dbReference type="NCBI Taxonomy" id="64176"/>
    <lineage>
        <taxon>Eukaryota</taxon>
        <taxon>Metazoa</taxon>
        <taxon>Chordata</taxon>
        <taxon>Craniata</taxon>
        <taxon>Vertebrata</taxon>
        <taxon>Euteleostomi</taxon>
        <taxon>Lepidosauria</taxon>
        <taxon>Squamata</taxon>
        <taxon>Bifurcata</taxon>
        <taxon>Unidentata</taxon>
        <taxon>Episquamata</taxon>
        <taxon>Laterata</taxon>
        <taxon>Lacertibaenia</taxon>
        <taxon>Lacertidae</taxon>
        <taxon>Podarcis</taxon>
    </lineage>
</organism>
<name>A0A670JH23_PODMU</name>
<dbReference type="OMA" id="SPPGFFW"/>
<evidence type="ECO:0000313" key="3">
    <source>
        <dbReference type="Proteomes" id="UP000472272"/>
    </source>
</evidence>
<dbReference type="RefSeq" id="XP_028598510.1">
    <property type="nucleotide sequence ID" value="XM_028742677.1"/>
</dbReference>
<dbReference type="AlphaFoldDB" id="A0A670JH23"/>
<dbReference type="GeneTree" id="ENSGT00390000001986"/>
<evidence type="ECO:0000256" key="1">
    <source>
        <dbReference type="SAM" id="MobiDB-lite"/>
    </source>
</evidence>
<dbReference type="RefSeq" id="XP_028598508.1">
    <property type="nucleotide sequence ID" value="XM_028742675.1"/>
</dbReference>
<evidence type="ECO:0000313" key="2">
    <source>
        <dbReference type="Ensembl" id="ENSPMRP00000022899.1"/>
    </source>
</evidence>
<feature type="compositionally biased region" description="Low complexity" evidence="1">
    <location>
        <begin position="91"/>
        <end position="106"/>
    </location>
</feature>
<dbReference type="KEGG" id="pmua:114603568"/>
<dbReference type="RefSeq" id="XP_028598513.1">
    <property type="nucleotide sequence ID" value="XM_028742680.1"/>
</dbReference>
<feature type="compositionally biased region" description="Low complexity" evidence="1">
    <location>
        <begin position="236"/>
        <end position="255"/>
    </location>
</feature>
<feature type="region of interest" description="Disordered" evidence="1">
    <location>
        <begin position="339"/>
        <end position="365"/>
    </location>
</feature>
<feature type="region of interest" description="Disordered" evidence="1">
    <location>
        <begin position="424"/>
        <end position="498"/>
    </location>
</feature>
<dbReference type="RefSeq" id="XP_028598509.1">
    <property type="nucleotide sequence ID" value="XM_028742676.1"/>
</dbReference>
<dbReference type="GeneID" id="114603568"/>
<feature type="region of interest" description="Disordered" evidence="1">
    <location>
        <begin position="233"/>
        <end position="274"/>
    </location>
</feature>
<dbReference type="Proteomes" id="UP000472272">
    <property type="component" value="Chromosome 8"/>
</dbReference>
<feature type="region of interest" description="Disordered" evidence="1">
    <location>
        <begin position="17"/>
        <end position="135"/>
    </location>
</feature>
<protein>
    <submittedName>
        <fullName evidence="2">Proline and serine rich 3</fullName>
    </submittedName>
</protein>
<feature type="compositionally biased region" description="Basic and acidic residues" evidence="1">
    <location>
        <begin position="462"/>
        <end position="472"/>
    </location>
</feature>
<reference evidence="2 3" key="1">
    <citation type="journal article" date="2019" name="Proc. Natl. Acad. Sci. U.S.A.">
        <title>Regulatory changes in pterin and carotenoid genes underlie balanced color polymorphisms in the wall lizard.</title>
        <authorList>
            <person name="Andrade P."/>
            <person name="Pinho C."/>
            <person name="Perez I de Lanuza G."/>
            <person name="Afonso S."/>
            <person name="Brejcha J."/>
            <person name="Rubin C.J."/>
            <person name="Wallerman O."/>
            <person name="Pereira P."/>
            <person name="Sabatino S.J."/>
            <person name="Bellati A."/>
            <person name="Pellitteri-Rosa D."/>
            <person name="Bosakova Z."/>
            <person name="Bunikis I."/>
            <person name="Carretero M.A."/>
            <person name="Feiner N."/>
            <person name="Marsik P."/>
            <person name="Pauperio F."/>
            <person name="Salvi D."/>
            <person name="Soler L."/>
            <person name="While G.M."/>
            <person name="Uller T."/>
            <person name="Font E."/>
            <person name="Andersson L."/>
            <person name="Carneiro M."/>
        </authorList>
    </citation>
    <scope>NUCLEOTIDE SEQUENCE</scope>
</reference>
<dbReference type="PANTHER" id="PTHR22045">
    <property type="entry name" value="PROLINE AND SERINE-RICH PROTEIN 3"/>
    <property type="match status" value="1"/>
</dbReference>
<accession>A0A670JH23</accession>
<dbReference type="RefSeq" id="XP_028598514.1">
    <property type="nucleotide sequence ID" value="XM_028742681.1"/>
</dbReference>
<gene>
    <name evidence="2" type="primary">PROSER3</name>
</gene>
<proteinExistence type="predicted"/>
<reference evidence="2" key="3">
    <citation type="submission" date="2025-09" db="UniProtKB">
        <authorList>
            <consortium name="Ensembl"/>
        </authorList>
    </citation>
    <scope>IDENTIFICATION</scope>
</reference>
<dbReference type="CTD" id="148137"/>
<dbReference type="OrthoDB" id="10043502at2759"/>
<dbReference type="PANTHER" id="PTHR22045:SF6">
    <property type="entry name" value="PROLINE AND SERINE-RICH PROTEIN 3"/>
    <property type="match status" value="1"/>
</dbReference>
<dbReference type="Ensembl" id="ENSPMRT00000024327.1">
    <property type="protein sequence ID" value="ENSPMRP00000022899.1"/>
    <property type="gene ID" value="ENSPMRG00000014862.1"/>
</dbReference>
<sequence length="614" mass="67608">MDSSMAVFSTLGSPFLEQSCSRSHYHPSQAHPLRQEQQYTALSPSRLRHKNCPTSPKKAETQSPPTPGLLPGSSYQEVKPPESDSTSPFNESWPSTERSSSSLTPEGAKGLPSEQITGIKALASPKPPESVSDSDSVIARYMERFRYGQPTSRRERWAPNGHSAQFWWLGHSFPPECSISKKETSPTSDGSQSEVRQSLFSPALDQSPSGDSQDSSTLDPETVKLQERAARLLHRSTSPLSSSRHASSTSTSTITNADTDMTGRAPHHLGPGELQGSLNAFPYYITQRSQPCSSSKPEDDILFQWRLRRKMEEASQAVAVMSPLAWRSPHIQPTCASSLVERTAQKPSEPASWKSEGGRVQPTSETQLHVKSTLRDYHPCYPTDSVKNGPCSTQLIEASPFSSGIVLVGSSEPKGEQGVKEVTLQEDPIPAYQDSPPLPRPAGTSKLLGQSTLHQDQQAARPVERVHTEPRGNQKAFRTEQGQAKPVRDFRGPPVSRTKDSIQHVLGEVIAERLFSPPDSPGPHRDKPKRNSKSRSLDEARPRAVSVPSHPQLLNMAAQLLEQAEDSDGTEFEDDPLLQVLRGQRELLRSQLRAVDVRVAQLEGYHSDQDLSRR</sequence>
<feature type="compositionally biased region" description="Polar residues" evidence="1">
    <location>
        <begin position="447"/>
        <end position="458"/>
    </location>
</feature>
<reference evidence="2" key="2">
    <citation type="submission" date="2025-08" db="UniProtKB">
        <authorList>
            <consortium name="Ensembl"/>
        </authorList>
    </citation>
    <scope>IDENTIFICATION</scope>
</reference>